<accession>A0AA38G0D3</accession>
<dbReference type="Proteomes" id="UP000824469">
    <property type="component" value="Unassembled WGS sequence"/>
</dbReference>
<sequence length="138" mass="14792">MLQEGFEVHIEDVELEKFVLPHLRKKVRKTPSASDESSSCGDRRVIGVHLNPPSDQTMALGFLAQGRSIADPIGISGSNRSTPMRYDFSFPTSMAIHTIPIFGGIFGQGENIQGLGNMLGSGAGHTSSSSTISQMIDT</sequence>
<feature type="non-terminal residue" evidence="1">
    <location>
        <position position="138"/>
    </location>
</feature>
<protein>
    <submittedName>
        <fullName evidence="1">Uncharacterized protein</fullName>
    </submittedName>
</protein>
<comment type="caution">
    <text evidence="1">The sequence shown here is derived from an EMBL/GenBank/DDBJ whole genome shotgun (WGS) entry which is preliminary data.</text>
</comment>
<evidence type="ECO:0000313" key="1">
    <source>
        <dbReference type="EMBL" id="KAH9313481.1"/>
    </source>
</evidence>
<proteinExistence type="predicted"/>
<gene>
    <name evidence="1" type="ORF">KI387_044600</name>
</gene>
<name>A0AA38G0D3_TAXCH</name>
<dbReference type="EMBL" id="JAHRHJ020000006">
    <property type="protein sequence ID" value="KAH9313481.1"/>
    <property type="molecule type" value="Genomic_DNA"/>
</dbReference>
<evidence type="ECO:0000313" key="2">
    <source>
        <dbReference type="Proteomes" id="UP000824469"/>
    </source>
</evidence>
<reference evidence="1 2" key="1">
    <citation type="journal article" date="2021" name="Nat. Plants">
        <title>The Taxus genome provides insights into paclitaxel biosynthesis.</title>
        <authorList>
            <person name="Xiong X."/>
            <person name="Gou J."/>
            <person name="Liao Q."/>
            <person name="Li Y."/>
            <person name="Zhou Q."/>
            <person name="Bi G."/>
            <person name="Li C."/>
            <person name="Du R."/>
            <person name="Wang X."/>
            <person name="Sun T."/>
            <person name="Guo L."/>
            <person name="Liang H."/>
            <person name="Lu P."/>
            <person name="Wu Y."/>
            <person name="Zhang Z."/>
            <person name="Ro D.K."/>
            <person name="Shang Y."/>
            <person name="Huang S."/>
            <person name="Yan J."/>
        </authorList>
    </citation>
    <scope>NUCLEOTIDE SEQUENCE [LARGE SCALE GENOMIC DNA]</scope>
    <source>
        <strain evidence="1">Ta-2019</strain>
    </source>
</reference>
<dbReference type="AlphaFoldDB" id="A0AA38G0D3"/>
<keyword evidence="2" id="KW-1185">Reference proteome</keyword>
<organism evidence="1 2">
    <name type="scientific">Taxus chinensis</name>
    <name type="common">Chinese yew</name>
    <name type="synonym">Taxus wallichiana var. chinensis</name>
    <dbReference type="NCBI Taxonomy" id="29808"/>
    <lineage>
        <taxon>Eukaryota</taxon>
        <taxon>Viridiplantae</taxon>
        <taxon>Streptophyta</taxon>
        <taxon>Embryophyta</taxon>
        <taxon>Tracheophyta</taxon>
        <taxon>Spermatophyta</taxon>
        <taxon>Pinopsida</taxon>
        <taxon>Pinidae</taxon>
        <taxon>Conifers II</taxon>
        <taxon>Cupressales</taxon>
        <taxon>Taxaceae</taxon>
        <taxon>Taxus</taxon>
    </lineage>
</organism>